<sequence>MSRIKPYAGTSQARLSQLIRSAQQPVLPSAVNFNFGAPELGSAPVEGSTTVQAEAYTTTRQDEPLAINYKRLSFDALKRLPPGELVPFDPITFPTTVHAILPQINAGLGLDLVTSEVEDTPLDTLPINGITVTITDTSLAWLPGDYFFPYTPNAPLPAARGENGQIPTDQNLRIRVLENTIS</sequence>
<dbReference type="RefSeq" id="YP_009598847.1">
    <property type="nucleotide sequence ID" value="NC_041911.1"/>
</dbReference>
<dbReference type="InterPro" id="IPR057701">
    <property type="entry name" value="DUF7941"/>
</dbReference>
<dbReference type="GeneID" id="40074549"/>
<accession>A0A1L7N0X6</accession>
<dbReference type="KEGG" id="vg:40074549"/>
<evidence type="ECO:0000313" key="1">
    <source>
        <dbReference type="EMBL" id="BAW19128.1"/>
    </source>
</evidence>
<evidence type="ECO:0000313" key="2">
    <source>
        <dbReference type="Proteomes" id="UP000222831"/>
    </source>
</evidence>
<protein>
    <submittedName>
        <fullName evidence="1">Uncharacterized protein</fullName>
    </submittedName>
</protein>
<dbReference type="Pfam" id="PF25613">
    <property type="entry name" value="DUF7941"/>
    <property type="match status" value="1"/>
</dbReference>
<dbReference type="EMBL" id="AP017924">
    <property type="protein sequence ID" value="BAW19128.1"/>
    <property type="molecule type" value="Genomic_DNA"/>
</dbReference>
<reference evidence="1 2" key="1">
    <citation type="submission" date="2016-12" db="EMBL/GenBank/DDBJ databases">
        <title>Characterization of two jumbo phages RP12 and RP31 infecting the phytopathogen Ralstonia solanacearum.</title>
        <authorList>
            <person name="Kawasaki T."/>
            <person name="Yoshikawa G."/>
            <person name="Ogata H."/>
            <person name="Yamada T."/>
        </authorList>
    </citation>
    <scope>NUCLEOTIDE SEQUENCE [LARGE SCALE GENOMIC DNA]</scope>
    <source>
        <strain evidence="1 2">RP12</strain>
    </source>
</reference>
<name>A0A1L7N0X6_9CAUD</name>
<keyword evidence="2" id="KW-1185">Reference proteome</keyword>
<organism evidence="1 2">
    <name type="scientific">Ralstonia phage RP12</name>
    <dbReference type="NCBI Taxonomy" id="1923889"/>
    <lineage>
        <taxon>Viruses</taxon>
        <taxon>Duplodnaviria</taxon>
        <taxon>Heunggongvirae</taxon>
        <taxon>Uroviricota</taxon>
        <taxon>Caudoviricetes</taxon>
        <taxon>Chimalliviridae</taxon>
        <taxon>Ripduovirus</taxon>
        <taxon>Ripduovirus RP12</taxon>
    </lineage>
</organism>
<dbReference type="Proteomes" id="UP000222831">
    <property type="component" value="Segment"/>
</dbReference>
<proteinExistence type="predicted"/>